<dbReference type="Proteomes" id="UP000636960">
    <property type="component" value="Unassembled WGS sequence"/>
</dbReference>
<reference evidence="2" key="1">
    <citation type="submission" date="2021-01" db="EMBL/GenBank/DDBJ databases">
        <title>Whole genome shotgun sequence of Actinoplanes rishiriensis NBRC 108556.</title>
        <authorList>
            <person name="Komaki H."/>
            <person name="Tamura T."/>
        </authorList>
    </citation>
    <scope>NUCLEOTIDE SEQUENCE</scope>
    <source>
        <strain evidence="2">NBRC 108556</strain>
    </source>
</reference>
<organism evidence="2 3">
    <name type="scientific">Paractinoplanes rishiriensis</name>
    <dbReference type="NCBI Taxonomy" id="1050105"/>
    <lineage>
        <taxon>Bacteria</taxon>
        <taxon>Bacillati</taxon>
        <taxon>Actinomycetota</taxon>
        <taxon>Actinomycetes</taxon>
        <taxon>Micromonosporales</taxon>
        <taxon>Micromonosporaceae</taxon>
        <taxon>Paractinoplanes</taxon>
    </lineage>
</organism>
<evidence type="ECO:0000313" key="2">
    <source>
        <dbReference type="EMBL" id="GIF02067.1"/>
    </source>
</evidence>
<keyword evidence="1" id="KW-0732">Signal</keyword>
<accession>A0A919MW36</accession>
<evidence type="ECO:0000313" key="3">
    <source>
        <dbReference type="Proteomes" id="UP000636960"/>
    </source>
</evidence>
<comment type="caution">
    <text evidence="2">The sequence shown here is derived from an EMBL/GenBank/DDBJ whole genome shotgun (WGS) entry which is preliminary data.</text>
</comment>
<gene>
    <name evidence="2" type="ORF">Ari01nite_95310</name>
</gene>
<keyword evidence="3" id="KW-1185">Reference proteome</keyword>
<evidence type="ECO:0000256" key="1">
    <source>
        <dbReference type="SAM" id="SignalP"/>
    </source>
</evidence>
<feature type="signal peptide" evidence="1">
    <location>
        <begin position="1"/>
        <end position="22"/>
    </location>
</feature>
<dbReference type="AlphaFoldDB" id="A0A919MW36"/>
<feature type="chain" id="PRO_5038733262" evidence="1">
    <location>
        <begin position="23"/>
        <end position="184"/>
    </location>
</feature>
<protein>
    <submittedName>
        <fullName evidence="2">Uncharacterized protein</fullName>
    </submittedName>
</protein>
<sequence length="184" mass="18923">MKRAPVWFLTAAAMSVAGVSVATDSAAAAGTAQPVAGPGPIAAVQVAETDHILSVFGAGPYRFGASLTRLTAAGLVYPTTVDPGGRAVATTAGDWDGELLLTFEHHRLIVIDTAAGSVRTLAGARVGMTFDEVDRLYCRLGTFVTDESGRQAYVVRVGPMALRFGDHPIRDGVGSITVGPAALV</sequence>
<proteinExistence type="predicted"/>
<name>A0A919MW36_9ACTN</name>
<dbReference type="EMBL" id="BOMV01000119">
    <property type="protein sequence ID" value="GIF02067.1"/>
    <property type="molecule type" value="Genomic_DNA"/>
</dbReference>